<organism evidence="1 2">
    <name type="scientific">Gossypium harknessii</name>
    <dbReference type="NCBI Taxonomy" id="34285"/>
    <lineage>
        <taxon>Eukaryota</taxon>
        <taxon>Viridiplantae</taxon>
        <taxon>Streptophyta</taxon>
        <taxon>Embryophyta</taxon>
        <taxon>Tracheophyta</taxon>
        <taxon>Spermatophyta</taxon>
        <taxon>Magnoliopsida</taxon>
        <taxon>eudicotyledons</taxon>
        <taxon>Gunneridae</taxon>
        <taxon>Pentapetalae</taxon>
        <taxon>rosids</taxon>
        <taxon>malvids</taxon>
        <taxon>Malvales</taxon>
        <taxon>Malvaceae</taxon>
        <taxon>Malvoideae</taxon>
        <taxon>Gossypium</taxon>
    </lineage>
</organism>
<protein>
    <submittedName>
        <fullName evidence="1">Uncharacterized protein</fullName>
    </submittedName>
</protein>
<comment type="caution">
    <text evidence="1">The sequence shown here is derived from an EMBL/GenBank/DDBJ whole genome shotgun (WGS) entry which is preliminary data.</text>
</comment>
<evidence type="ECO:0000313" key="1">
    <source>
        <dbReference type="EMBL" id="MBA0820737.1"/>
    </source>
</evidence>
<dbReference type="AlphaFoldDB" id="A0A7J9IF50"/>
<accession>A0A7J9IF50</accession>
<sequence length="38" mass="4687">IEDHLRVVLSELEIIKPDFERRNAELEKKDRANRRRKN</sequence>
<keyword evidence="2" id="KW-1185">Reference proteome</keyword>
<evidence type="ECO:0000313" key="2">
    <source>
        <dbReference type="Proteomes" id="UP000593560"/>
    </source>
</evidence>
<feature type="non-terminal residue" evidence="1">
    <location>
        <position position="1"/>
    </location>
</feature>
<reference evidence="1 2" key="1">
    <citation type="journal article" date="2019" name="Genome Biol. Evol.">
        <title>Insights into the evolution of the New World diploid cottons (Gossypium, subgenus Houzingenia) based on genome sequencing.</title>
        <authorList>
            <person name="Grover C.E."/>
            <person name="Arick M.A. 2nd"/>
            <person name="Thrash A."/>
            <person name="Conover J.L."/>
            <person name="Sanders W.S."/>
            <person name="Peterson D.G."/>
            <person name="Frelichowski J.E."/>
            <person name="Scheffler J.A."/>
            <person name="Scheffler B.E."/>
            <person name="Wendel J.F."/>
        </authorList>
    </citation>
    <scope>NUCLEOTIDE SEQUENCE [LARGE SCALE GENOMIC DNA]</scope>
    <source>
        <strain evidence="1">0</strain>
        <tissue evidence="1">Leaf</tissue>
    </source>
</reference>
<name>A0A7J9IF50_9ROSI</name>
<gene>
    <name evidence="1" type="ORF">Gohar_021971</name>
</gene>
<proteinExistence type="predicted"/>
<dbReference type="Proteomes" id="UP000593560">
    <property type="component" value="Unassembled WGS sequence"/>
</dbReference>
<dbReference type="EMBL" id="JABFAD010347203">
    <property type="protein sequence ID" value="MBA0820737.1"/>
    <property type="molecule type" value="Genomic_DNA"/>
</dbReference>